<dbReference type="EMBL" id="JAJFZT010000008">
    <property type="protein sequence ID" value="MCC3273591.1"/>
    <property type="molecule type" value="Genomic_DNA"/>
</dbReference>
<dbReference type="Pfam" id="PF13399">
    <property type="entry name" value="LytR_C"/>
    <property type="match status" value="1"/>
</dbReference>
<name>A0A9X1M986_9MICC</name>
<proteinExistence type="predicted"/>
<dbReference type="RefSeq" id="WP_227929330.1">
    <property type="nucleotide sequence ID" value="NZ_CP094984.1"/>
</dbReference>
<evidence type="ECO:0000313" key="6">
    <source>
        <dbReference type="Proteomes" id="UP000829758"/>
    </source>
</evidence>
<dbReference type="Gene3D" id="3.30.70.2390">
    <property type="match status" value="1"/>
</dbReference>
<evidence type="ECO:0000256" key="1">
    <source>
        <dbReference type="SAM" id="MobiDB-lite"/>
    </source>
</evidence>
<dbReference type="Proteomes" id="UP001155145">
    <property type="component" value="Unassembled WGS sequence"/>
</dbReference>
<evidence type="ECO:0000259" key="3">
    <source>
        <dbReference type="Pfam" id="PF13399"/>
    </source>
</evidence>
<reference evidence="4" key="1">
    <citation type="submission" date="2021-10" db="EMBL/GenBank/DDBJ databases">
        <title>Novel species in genus Arthrobacter.</title>
        <authorList>
            <person name="Liu Y."/>
        </authorList>
    </citation>
    <scope>NUCLEOTIDE SEQUENCE</scope>
    <source>
        <strain evidence="6">zg-Y462</strain>
        <strain evidence="4">Zg-Y462</strain>
    </source>
</reference>
<evidence type="ECO:0000256" key="2">
    <source>
        <dbReference type="SAM" id="Phobius"/>
    </source>
</evidence>
<feature type="transmembrane region" description="Helical" evidence="2">
    <location>
        <begin position="58"/>
        <end position="82"/>
    </location>
</feature>
<feature type="compositionally biased region" description="Acidic residues" evidence="1">
    <location>
        <begin position="8"/>
        <end position="19"/>
    </location>
</feature>
<evidence type="ECO:0000313" key="7">
    <source>
        <dbReference type="Proteomes" id="UP001155145"/>
    </source>
</evidence>
<accession>A0A9X1M986</accession>
<keyword evidence="2" id="KW-0472">Membrane</keyword>
<evidence type="ECO:0000313" key="4">
    <source>
        <dbReference type="EMBL" id="MCC3273591.1"/>
    </source>
</evidence>
<dbReference type="AlphaFoldDB" id="A0A9X1M986"/>
<dbReference type="EMBL" id="CP094984">
    <property type="protein sequence ID" value="UON92399.1"/>
    <property type="molecule type" value="Genomic_DNA"/>
</dbReference>
<feature type="region of interest" description="Disordered" evidence="1">
    <location>
        <begin position="1"/>
        <end position="22"/>
    </location>
</feature>
<protein>
    <submittedName>
        <fullName evidence="4">LytR C-terminal domain-containing protein</fullName>
    </submittedName>
</protein>
<gene>
    <name evidence="4" type="ORF">LJ755_12735</name>
    <name evidence="5" type="ORF">MUK71_01720</name>
</gene>
<keyword evidence="6" id="KW-1185">Reference proteome</keyword>
<feature type="domain" description="LytR/CpsA/Psr regulator C-terminal" evidence="3">
    <location>
        <begin position="112"/>
        <end position="198"/>
    </location>
</feature>
<dbReference type="InterPro" id="IPR027381">
    <property type="entry name" value="LytR/CpsA/Psr_C"/>
</dbReference>
<dbReference type="Proteomes" id="UP000829758">
    <property type="component" value="Chromosome"/>
</dbReference>
<keyword evidence="2" id="KW-0812">Transmembrane</keyword>
<keyword evidence="2" id="KW-1133">Transmembrane helix</keyword>
<evidence type="ECO:0000313" key="5">
    <source>
        <dbReference type="EMBL" id="UON92399.1"/>
    </source>
</evidence>
<organism evidence="4 7">
    <name type="scientific">Arthrobacter zhangbolii</name>
    <dbReference type="NCBI Taxonomy" id="2886936"/>
    <lineage>
        <taxon>Bacteria</taxon>
        <taxon>Bacillati</taxon>
        <taxon>Actinomycetota</taxon>
        <taxon>Actinomycetes</taxon>
        <taxon>Micrococcales</taxon>
        <taxon>Micrococcaceae</taxon>
        <taxon>Arthrobacter</taxon>
    </lineage>
</organism>
<sequence>MTNKPPDEAPDGTPVEDDSREWHGHRIITGGELDEVFAPSDEPELIQRSARRRRLHTAVLGFLAFLLLLAVVLAQGLVSGWVRLPAAEAPTAQAGPVDECPAGPFPYLDPATVSVNIYNSTAAPGLAGSVATDLGDRGFQIGTVGNSSVNRAGMTALVLSGTSGFAAAYTVQQHIPGTQYVHDDRTDASVDVVIGSGYENLQPAEQAVAAGPGPLSCPGADTSPAAG</sequence>